<proteinExistence type="inferred from homology"/>
<dbReference type="PROSITE" id="PS51740">
    <property type="entry name" value="SPOVT_ABRB"/>
    <property type="match status" value="2"/>
</dbReference>
<name>A0A2M8LB15_9BACT</name>
<feature type="domain" description="SpoVT-AbrB" evidence="8">
    <location>
        <begin position="5"/>
        <end position="47"/>
    </location>
</feature>
<dbReference type="EMBL" id="PFER01000012">
    <property type="protein sequence ID" value="PJE73791.1"/>
    <property type="molecule type" value="Genomic_DNA"/>
</dbReference>
<dbReference type="InterPro" id="IPR038619">
    <property type="entry name" value="MraZ_sf"/>
</dbReference>
<dbReference type="GO" id="GO:0009295">
    <property type="term" value="C:nucleoid"/>
    <property type="evidence" value="ECO:0007669"/>
    <property type="project" value="UniProtKB-SubCell"/>
</dbReference>
<dbReference type="InterPro" id="IPR020603">
    <property type="entry name" value="MraZ_dom"/>
</dbReference>
<keyword evidence="2 7" id="KW-0963">Cytoplasm</keyword>
<dbReference type="Gene3D" id="3.40.1550.20">
    <property type="entry name" value="Transcriptional regulator MraZ domain"/>
    <property type="match status" value="1"/>
</dbReference>
<dbReference type="InterPro" id="IPR003444">
    <property type="entry name" value="MraZ"/>
</dbReference>
<dbReference type="InterPro" id="IPR007159">
    <property type="entry name" value="SpoVT-AbrB_dom"/>
</dbReference>
<comment type="subunit">
    <text evidence="7">Forms oligomers.</text>
</comment>
<evidence type="ECO:0000313" key="9">
    <source>
        <dbReference type="EMBL" id="PJE73791.1"/>
    </source>
</evidence>
<dbReference type="GO" id="GO:2000143">
    <property type="term" value="P:negative regulation of DNA-templated transcription initiation"/>
    <property type="evidence" value="ECO:0007669"/>
    <property type="project" value="TreeGrafter"/>
</dbReference>
<dbReference type="CDD" id="cd16321">
    <property type="entry name" value="MraZ_C"/>
    <property type="match status" value="1"/>
</dbReference>
<keyword evidence="4 7" id="KW-0805">Transcription regulation</keyword>
<dbReference type="GO" id="GO:0005737">
    <property type="term" value="C:cytoplasm"/>
    <property type="evidence" value="ECO:0007669"/>
    <property type="project" value="UniProtKB-UniRule"/>
</dbReference>
<dbReference type="AlphaFoldDB" id="A0A2M8LB15"/>
<comment type="caution">
    <text evidence="9">The sequence shown here is derived from an EMBL/GenBank/DDBJ whole genome shotgun (WGS) entry which is preliminary data.</text>
</comment>
<evidence type="ECO:0000256" key="7">
    <source>
        <dbReference type="HAMAP-Rule" id="MF_01008"/>
    </source>
</evidence>
<evidence type="ECO:0000256" key="3">
    <source>
        <dbReference type="ARBA" id="ARBA00022737"/>
    </source>
</evidence>
<keyword evidence="9" id="KW-0132">Cell division</keyword>
<sequence>MLIGEYRHNIDAKKRVAIPAKFRKEIGREAVITKGQEKCLFVYPMSEWKKVAEKLSELPTGSADSRNFVRIFLSGAVDVEIDALGRVLLPDYLKDFAGLKEKVVIAGVYKRLEIWNEENWDAYKEAIEKQTDMLAEKLGELGAY</sequence>
<keyword evidence="3" id="KW-0677">Repeat</keyword>
<gene>
    <name evidence="7" type="primary">mraZ</name>
    <name evidence="9" type="ORF">COV02_00610</name>
</gene>
<dbReference type="PANTHER" id="PTHR34701:SF1">
    <property type="entry name" value="TRANSCRIPTIONAL REGULATOR MRAZ"/>
    <property type="match status" value="1"/>
</dbReference>
<dbReference type="GO" id="GO:0051301">
    <property type="term" value="P:cell division"/>
    <property type="evidence" value="ECO:0007669"/>
    <property type="project" value="UniProtKB-KW"/>
</dbReference>
<comment type="subcellular location">
    <subcellularLocation>
        <location evidence="7">Cytoplasm</location>
        <location evidence="7">Nucleoid</location>
    </subcellularLocation>
</comment>
<accession>A0A2M8LB15</accession>
<feature type="domain" description="SpoVT-AbrB" evidence="8">
    <location>
        <begin position="76"/>
        <end position="119"/>
    </location>
</feature>
<dbReference type="GO" id="GO:0003700">
    <property type="term" value="F:DNA-binding transcription factor activity"/>
    <property type="evidence" value="ECO:0007669"/>
    <property type="project" value="UniProtKB-UniRule"/>
</dbReference>
<dbReference type="Proteomes" id="UP000230959">
    <property type="component" value="Unassembled WGS sequence"/>
</dbReference>
<keyword evidence="9" id="KW-0131">Cell cycle</keyword>
<dbReference type="HAMAP" id="MF_01008">
    <property type="entry name" value="MraZ"/>
    <property type="match status" value="1"/>
</dbReference>
<dbReference type="Pfam" id="PF02381">
    <property type="entry name" value="MraZ"/>
    <property type="match status" value="2"/>
</dbReference>
<evidence type="ECO:0000256" key="6">
    <source>
        <dbReference type="ARBA" id="ARBA00023163"/>
    </source>
</evidence>
<evidence type="ECO:0000256" key="5">
    <source>
        <dbReference type="ARBA" id="ARBA00023125"/>
    </source>
</evidence>
<dbReference type="SUPFAM" id="SSF89447">
    <property type="entry name" value="AbrB/MazE/MraZ-like"/>
    <property type="match status" value="1"/>
</dbReference>
<dbReference type="PANTHER" id="PTHR34701">
    <property type="entry name" value="TRANSCRIPTIONAL REGULATOR MRAZ"/>
    <property type="match status" value="1"/>
</dbReference>
<dbReference type="GO" id="GO:0000976">
    <property type="term" value="F:transcription cis-regulatory region binding"/>
    <property type="evidence" value="ECO:0007669"/>
    <property type="project" value="TreeGrafter"/>
</dbReference>
<comment type="similarity">
    <text evidence="7">Belongs to the MraZ family.</text>
</comment>
<evidence type="ECO:0000256" key="1">
    <source>
        <dbReference type="ARBA" id="ARBA00013860"/>
    </source>
</evidence>
<dbReference type="InterPro" id="IPR035642">
    <property type="entry name" value="MraZ_N"/>
</dbReference>
<evidence type="ECO:0000256" key="4">
    <source>
        <dbReference type="ARBA" id="ARBA00023015"/>
    </source>
</evidence>
<reference evidence="10" key="1">
    <citation type="submission" date="2017-09" db="EMBL/GenBank/DDBJ databases">
        <title>Depth-based differentiation of microbial function through sediment-hosted aquifers and enrichment of novel symbionts in the deep terrestrial subsurface.</title>
        <authorList>
            <person name="Probst A.J."/>
            <person name="Ladd B."/>
            <person name="Jarett J.K."/>
            <person name="Geller-Mcgrath D.E."/>
            <person name="Sieber C.M.K."/>
            <person name="Emerson J.B."/>
            <person name="Anantharaman K."/>
            <person name="Thomas B.C."/>
            <person name="Malmstrom R."/>
            <person name="Stieglmeier M."/>
            <person name="Klingl A."/>
            <person name="Woyke T."/>
            <person name="Ryan C.M."/>
            <person name="Banfield J.F."/>
        </authorList>
    </citation>
    <scope>NUCLEOTIDE SEQUENCE [LARGE SCALE GENOMIC DNA]</scope>
</reference>
<organism evidence="9 10">
    <name type="scientific">Candidatus Terrybacteria bacterium CG10_big_fil_rev_8_21_14_0_10_41_10</name>
    <dbReference type="NCBI Taxonomy" id="1975026"/>
    <lineage>
        <taxon>Bacteria</taxon>
        <taxon>Candidatus Terryibacteriota</taxon>
    </lineage>
</organism>
<evidence type="ECO:0000259" key="8">
    <source>
        <dbReference type="PROSITE" id="PS51740"/>
    </source>
</evidence>
<dbReference type="InterPro" id="IPR037914">
    <property type="entry name" value="SpoVT-AbrB_sf"/>
</dbReference>
<protein>
    <recommendedName>
        <fullName evidence="1 7">Transcriptional regulator MraZ</fullName>
    </recommendedName>
</protein>
<dbReference type="NCBIfam" id="TIGR00242">
    <property type="entry name" value="division/cell wall cluster transcriptional repressor MraZ"/>
    <property type="match status" value="1"/>
</dbReference>
<keyword evidence="5 7" id="KW-0238">DNA-binding</keyword>
<keyword evidence="6 7" id="KW-0804">Transcription</keyword>
<dbReference type="CDD" id="cd16320">
    <property type="entry name" value="MraZ_N"/>
    <property type="match status" value="1"/>
</dbReference>
<evidence type="ECO:0000256" key="2">
    <source>
        <dbReference type="ARBA" id="ARBA00022490"/>
    </source>
</evidence>
<dbReference type="InterPro" id="IPR035644">
    <property type="entry name" value="MraZ_C"/>
</dbReference>
<evidence type="ECO:0000313" key="10">
    <source>
        <dbReference type="Proteomes" id="UP000230959"/>
    </source>
</evidence>